<name>A0A448TT17_9PAST</name>
<evidence type="ECO:0000313" key="3">
    <source>
        <dbReference type="Proteomes" id="UP000279799"/>
    </source>
</evidence>
<dbReference type="InterPro" id="IPR020511">
    <property type="entry name" value="Uncharacterised_HI0941"/>
</dbReference>
<dbReference type="EMBL" id="LR134510">
    <property type="protein sequence ID" value="VEJ09177.1"/>
    <property type="molecule type" value="Genomic_DNA"/>
</dbReference>
<keyword evidence="1" id="KW-1133">Transmembrane helix</keyword>
<dbReference type="AlphaFoldDB" id="A0A448TT17"/>
<dbReference type="Proteomes" id="UP000279799">
    <property type="component" value="Chromosome"/>
</dbReference>
<evidence type="ECO:0000256" key="1">
    <source>
        <dbReference type="SAM" id="Phobius"/>
    </source>
</evidence>
<feature type="transmembrane region" description="Helical" evidence="1">
    <location>
        <begin position="12"/>
        <end position="35"/>
    </location>
</feature>
<evidence type="ECO:0000313" key="2">
    <source>
        <dbReference type="EMBL" id="VEJ09177.1"/>
    </source>
</evidence>
<dbReference type="RefSeq" id="WP_126598883.1">
    <property type="nucleotide sequence ID" value="NZ_LR134510.1"/>
</dbReference>
<dbReference type="KEGG" id="adp:NCTC12871_00614"/>
<reference evidence="2 3" key="1">
    <citation type="submission" date="2018-12" db="EMBL/GenBank/DDBJ databases">
        <authorList>
            <consortium name="Pathogen Informatics"/>
        </authorList>
    </citation>
    <scope>NUCLEOTIDE SEQUENCE [LARGE SCALE GENOMIC DNA]</scope>
    <source>
        <strain evidence="2 3">NCTC12871</strain>
    </source>
</reference>
<keyword evidence="1" id="KW-0812">Transmembrane</keyword>
<proteinExistence type="predicted"/>
<sequence>MIINTPIKISRGISLLGVLVALMSFSLVSIIFFKWQTQQARQAKMIFQQVQIQRIVENQHQRQWLHLECEQEVYQNQRRFFIQCDNGDVKVRAKIR</sequence>
<evidence type="ECO:0008006" key="4">
    <source>
        <dbReference type="Google" id="ProtNLM"/>
    </source>
</evidence>
<gene>
    <name evidence="2" type="ORF">NCTC12871_00614</name>
</gene>
<dbReference type="Pfam" id="PF17344">
    <property type="entry name" value="DUF5374"/>
    <property type="match status" value="1"/>
</dbReference>
<keyword evidence="1" id="KW-0472">Membrane</keyword>
<accession>A0A448TT17</accession>
<organism evidence="2 3">
    <name type="scientific">Actinobacillus delphinicola</name>
    <dbReference type="NCBI Taxonomy" id="51161"/>
    <lineage>
        <taxon>Bacteria</taxon>
        <taxon>Pseudomonadati</taxon>
        <taxon>Pseudomonadota</taxon>
        <taxon>Gammaproteobacteria</taxon>
        <taxon>Pasteurellales</taxon>
        <taxon>Pasteurellaceae</taxon>
        <taxon>Actinobacillus</taxon>
    </lineage>
</organism>
<protein>
    <recommendedName>
        <fullName evidence="4">Type II secretory pathway, pseudopilin</fullName>
    </recommendedName>
</protein>
<dbReference type="OrthoDB" id="5690717at2"/>
<keyword evidence="3" id="KW-1185">Reference proteome</keyword>